<dbReference type="Pfam" id="PF19290">
    <property type="entry name" value="PmbA_TldD_2nd"/>
    <property type="match status" value="1"/>
</dbReference>
<dbReference type="PANTHER" id="PTHR30624">
    <property type="entry name" value="UNCHARACTERIZED PROTEIN TLDD AND PMBA"/>
    <property type="match status" value="1"/>
</dbReference>
<comment type="similarity">
    <text evidence="1">Belongs to the peptidase U62 family.</text>
</comment>
<dbReference type="Gene3D" id="3.30.2290.10">
    <property type="entry name" value="PmbA/TldD superfamily"/>
    <property type="match status" value="1"/>
</dbReference>
<evidence type="ECO:0008006" key="10">
    <source>
        <dbReference type="Google" id="ProtNLM"/>
    </source>
</evidence>
<dbReference type="InterPro" id="IPR045570">
    <property type="entry name" value="Metalloprtase-TldD/E_cen_dom"/>
</dbReference>
<evidence type="ECO:0000259" key="6">
    <source>
        <dbReference type="Pfam" id="PF19289"/>
    </source>
</evidence>
<comment type="caution">
    <text evidence="8">The sequence shown here is derived from an EMBL/GenBank/DDBJ whole genome shotgun (WGS) entry which is preliminary data.</text>
</comment>
<feature type="domain" description="Metalloprotease TldD/E central" evidence="7">
    <location>
        <begin position="96"/>
        <end position="200"/>
    </location>
</feature>
<dbReference type="Pfam" id="PF01523">
    <property type="entry name" value="PmbA_TldD_1st"/>
    <property type="match status" value="1"/>
</dbReference>
<proteinExistence type="inferred from homology"/>
<dbReference type="InterPro" id="IPR036059">
    <property type="entry name" value="TldD/PmbA_sf"/>
</dbReference>
<feature type="domain" description="Metalloprotease TldD/E N-terminal" evidence="5">
    <location>
        <begin position="14"/>
        <end position="59"/>
    </location>
</feature>
<reference evidence="8 9" key="1">
    <citation type="submission" date="2018-06" db="EMBL/GenBank/DDBJ databases">
        <title>Extensive metabolic versatility and redundancy in microbially diverse, dynamic hydrothermal sediments.</title>
        <authorList>
            <person name="Dombrowski N."/>
            <person name="Teske A."/>
            <person name="Baker B.J."/>
        </authorList>
    </citation>
    <scope>NUCLEOTIDE SEQUENCE [LARGE SCALE GENOMIC DNA]</scope>
    <source>
        <strain evidence="8">B36_G15</strain>
    </source>
</reference>
<dbReference type="SUPFAM" id="SSF111283">
    <property type="entry name" value="Putative modulator of DNA gyrase, PmbA/TldD"/>
    <property type="match status" value="1"/>
</dbReference>
<evidence type="ECO:0000259" key="5">
    <source>
        <dbReference type="Pfam" id="PF01523"/>
    </source>
</evidence>
<dbReference type="GO" id="GO:0006508">
    <property type="term" value="P:proteolysis"/>
    <property type="evidence" value="ECO:0007669"/>
    <property type="project" value="UniProtKB-KW"/>
</dbReference>
<dbReference type="InterPro" id="IPR025502">
    <property type="entry name" value="TldD"/>
</dbReference>
<gene>
    <name evidence="8" type="ORF">DRP53_04555</name>
</gene>
<name>A0A660SIB0_UNCW3</name>
<evidence type="ECO:0000313" key="9">
    <source>
        <dbReference type="Proteomes" id="UP000268469"/>
    </source>
</evidence>
<evidence type="ECO:0000259" key="7">
    <source>
        <dbReference type="Pfam" id="PF19290"/>
    </source>
</evidence>
<dbReference type="InterPro" id="IPR002510">
    <property type="entry name" value="Metalloprtase-TldD/E_N"/>
</dbReference>
<keyword evidence="4" id="KW-0482">Metalloprotease</keyword>
<dbReference type="PIRSF" id="PIRSF004919">
    <property type="entry name" value="TldD"/>
    <property type="match status" value="1"/>
</dbReference>
<dbReference type="InterPro" id="IPR035068">
    <property type="entry name" value="TldD/PmbA_N"/>
</dbReference>
<evidence type="ECO:0000256" key="1">
    <source>
        <dbReference type="ARBA" id="ARBA00005836"/>
    </source>
</evidence>
<evidence type="ECO:0000313" key="8">
    <source>
        <dbReference type="EMBL" id="RKX70565.1"/>
    </source>
</evidence>
<feature type="domain" description="Metalloprotease TldD/E C-terminal" evidence="6">
    <location>
        <begin position="208"/>
        <end position="442"/>
    </location>
</feature>
<organism evidence="8 9">
    <name type="scientific">candidate division WOR-3 bacterium</name>
    <dbReference type="NCBI Taxonomy" id="2052148"/>
    <lineage>
        <taxon>Bacteria</taxon>
        <taxon>Bacteria division WOR-3</taxon>
    </lineage>
</organism>
<dbReference type="InterPro" id="IPR045569">
    <property type="entry name" value="Metalloprtase-TldD/E_C"/>
</dbReference>
<protein>
    <recommendedName>
        <fullName evidence="10">TldD/PmbA family protein</fullName>
    </recommendedName>
</protein>
<dbReference type="InterPro" id="IPR051463">
    <property type="entry name" value="Peptidase_U62_metallo"/>
</dbReference>
<keyword evidence="2" id="KW-0645">Protease</keyword>
<dbReference type="Proteomes" id="UP000268469">
    <property type="component" value="Unassembled WGS sequence"/>
</dbReference>
<dbReference type="EMBL" id="QNBE01000035">
    <property type="protein sequence ID" value="RKX70565.1"/>
    <property type="molecule type" value="Genomic_DNA"/>
</dbReference>
<keyword evidence="3" id="KW-0378">Hydrolase</keyword>
<dbReference type="AlphaFoldDB" id="A0A660SIB0"/>
<dbReference type="Pfam" id="PF19289">
    <property type="entry name" value="PmbA_TldD_3rd"/>
    <property type="match status" value="1"/>
</dbReference>
<sequence>MMEGALKAIDAPYVEARFEESWYTTIQFRGKELDQVTTSVERGGIIRGFDGERYATIVYNDPKRLKSTKVLRLENKKAVKGLPPIKVEILVEKKRDPREVSIDEKIELLRSYNDIIIKTEGITTTQSYYYDHFRRRYYLNTEGRDIIEEVAYCGIMLSGIAKDGMNVQSYGKTFGHQEGFESLKGKEELAEEVAAKTLELIRAERVESGIYDCIIDPELAGVFIHEAFGHLAEADHLYENPRLLKIMAIGERIGCERLSCVDDPTLAHKRGSYRFDDEGVEGKKTYLIKEGRISSYLHSRETATKLGVEPTGNGRAINYNFAPIVRMSNTYILPGSASKEELFEKLDRGLYVCGSRGGQTALEDFIFAARIGYLIENGRITRPVREVILSGNIFQTLRNIVEVGNDLVVQGGVGGCGKDGQAPLPVGTGGPHLLIKGVVIGGR</sequence>
<evidence type="ECO:0000256" key="4">
    <source>
        <dbReference type="ARBA" id="ARBA00023049"/>
    </source>
</evidence>
<dbReference type="PANTHER" id="PTHR30624:SF0">
    <property type="entry name" value="METALLOPROTEASE SLR0863"/>
    <property type="match status" value="1"/>
</dbReference>
<dbReference type="GO" id="GO:0008237">
    <property type="term" value="F:metallopeptidase activity"/>
    <property type="evidence" value="ECO:0007669"/>
    <property type="project" value="UniProtKB-KW"/>
</dbReference>
<evidence type="ECO:0000256" key="3">
    <source>
        <dbReference type="ARBA" id="ARBA00022801"/>
    </source>
</evidence>
<accession>A0A660SIB0</accession>
<dbReference type="GO" id="GO:0005829">
    <property type="term" value="C:cytosol"/>
    <property type="evidence" value="ECO:0007669"/>
    <property type="project" value="TreeGrafter"/>
</dbReference>
<evidence type="ECO:0000256" key="2">
    <source>
        <dbReference type="ARBA" id="ARBA00022670"/>
    </source>
</evidence>